<dbReference type="Pfam" id="PF10186">
    <property type="entry name" value="ATG14"/>
    <property type="match status" value="1"/>
</dbReference>
<evidence type="ECO:0000313" key="7">
    <source>
        <dbReference type="Proteomes" id="UP001362999"/>
    </source>
</evidence>
<dbReference type="GO" id="GO:0032991">
    <property type="term" value="C:protein-containing complex"/>
    <property type="evidence" value="ECO:0007669"/>
    <property type="project" value="UniProtKB-ARBA"/>
</dbReference>
<accession>A0AAW0BNX7</accession>
<feature type="region of interest" description="Disordered" evidence="5">
    <location>
        <begin position="288"/>
        <end position="316"/>
    </location>
</feature>
<dbReference type="PANTHER" id="PTHR15157:SF5">
    <property type="entry name" value="UV RADIATION RESISTANCE-ASSOCIATED GENE PROTEIN"/>
    <property type="match status" value="1"/>
</dbReference>
<organism evidence="6 7">
    <name type="scientific">Favolaschia claudopus</name>
    <dbReference type="NCBI Taxonomy" id="2862362"/>
    <lineage>
        <taxon>Eukaryota</taxon>
        <taxon>Fungi</taxon>
        <taxon>Dikarya</taxon>
        <taxon>Basidiomycota</taxon>
        <taxon>Agaricomycotina</taxon>
        <taxon>Agaricomycetes</taxon>
        <taxon>Agaricomycetidae</taxon>
        <taxon>Agaricales</taxon>
        <taxon>Marasmiineae</taxon>
        <taxon>Mycenaceae</taxon>
        <taxon>Favolaschia</taxon>
    </lineage>
</organism>
<proteinExistence type="inferred from homology"/>
<sequence length="453" mass="48798">MDCGNCELKQRQFFCTNCIRVHTRDFRLKTQHFAADRDEQIAKANKALGGIENARVMRASVTQLQTRVEEVQSALARLRKDNDKKRDKLRNLREKLAERRRTLGAAISIPSVAAVPASHPTLAQPLASLANLSSLITAARVGLVQELVEVFNVVEVGGRPPLGGKAGSQGEWTIGDLILPVPGDVRRYPPQHINAVLGHTVHFLGLLSFYLGVKLPFNVRWDGGKLGIGIPWIEPGLGGWGRWTARHPLHLSLSSTPTPAATPAAVVTPAPDLSLSLSQSLSASVSQLFSPTTRESPAPSTPSQAPRPQPESDPPQFTTALAMLLYDVLYLAHTQGLAIPLAQAGDVLSNLWAVCCAPELGRRSHACAGYPNARLPPGAGGFNVDFAHVVQAAASGGGRRAALARHVGTVSERMGDGVGNKEVGRERREKRRRKSVGKQEDEDGWDIVSDDGY</sequence>
<dbReference type="EMBL" id="JAWWNJ010000028">
    <property type="protein sequence ID" value="KAK7028276.1"/>
    <property type="molecule type" value="Genomic_DNA"/>
</dbReference>
<dbReference type="GO" id="GO:0035493">
    <property type="term" value="P:SNARE complex assembly"/>
    <property type="evidence" value="ECO:0007669"/>
    <property type="project" value="TreeGrafter"/>
</dbReference>
<keyword evidence="3 4" id="KW-0175">Coiled coil</keyword>
<evidence type="ECO:0000256" key="5">
    <source>
        <dbReference type="SAM" id="MobiDB-lite"/>
    </source>
</evidence>
<keyword evidence="7" id="KW-1185">Reference proteome</keyword>
<gene>
    <name evidence="6" type="ORF">R3P38DRAFT_2525840</name>
</gene>
<evidence type="ECO:0000313" key="6">
    <source>
        <dbReference type="EMBL" id="KAK7028276.1"/>
    </source>
</evidence>
<feature type="region of interest" description="Disordered" evidence="5">
    <location>
        <begin position="412"/>
        <end position="453"/>
    </location>
</feature>
<reference evidence="6 7" key="1">
    <citation type="journal article" date="2024" name="J Genomics">
        <title>Draft genome sequencing and assembly of Favolaschia claudopus CIRM-BRFM 2984 isolated from oak limbs.</title>
        <authorList>
            <person name="Navarro D."/>
            <person name="Drula E."/>
            <person name="Chaduli D."/>
            <person name="Cazenave R."/>
            <person name="Ahrendt S."/>
            <person name="Wang J."/>
            <person name="Lipzen A."/>
            <person name="Daum C."/>
            <person name="Barry K."/>
            <person name="Grigoriev I.V."/>
            <person name="Favel A."/>
            <person name="Rosso M.N."/>
            <person name="Martin F."/>
        </authorList>
    </citation>
    <scope>NUCLEOTIDE SEQUENCE [LARGE SCALE GENOMIC DNA]</scope>
    <source>
        <strain evidence="6 7">CIRM-BRFM 2984</strain>
    </source>
</reference>
<evidence type="ECO:0000256" key="3">
    <source>
        <dbReference type="ARBA" id="ARBA00023054"/>
    </source>
</evidence>
<protein>
    <recommendedName>
        <fullName evidence="2">Autophagy-related protein 14</fullName>
    </recommendedName>
</protein>
<name>A0AAW0BNX7_9AGAR</name>
<dbReference type="InterPro" id="IPR018791">
    <property type="entry name" value="UV_resistance/autophagy_Atg14"/>
</dbReference>
<feature type="coiled-coil region" evidence="4">
    <location>
        <begin position="61"/>
        <end position="102"/>
    </location>
</feature>
<dbReference type="GO" id="GO:0000149">
    <property type="term" value="F:SNARE binding"/>
    <property type="evidence" value="ECO:0007669"/>
    <property type="project" value="TreeGrafter"/>
</dbReference>
<comment type="caution">
    <text evidence="6">The sequence shown here is derived from an EMBL/GenBank/DDBJ whole genome shotgun (WGS) entry which is preliminary data.</text>
</comment>
<comment type="similarity">
    <text evidence="1">Belongs to the ATG14 family.</text>
</comment>
<evidence type="ECO:0000256" key="1">
    <source>
        <dbReference type="ARBA" id="ARBA00009574"/>
    </source>
</evidence>
<dbReference type="GO" id="GO:0000323">
    <property type="term" value="C:lytic vacuole"/>
    <property type="evidence" value="ECO:0007669"/>
    <property type="project" value="TreeGrafter"/>
</dbReference>
<evidence type="ECO:0000256" key="4">
    <source>
        <dbReference type="SAM" id="Coils"/>
    </source>
</evidence>
<dbReference type="GO" id="GO:0005768">
    <property type="term" value="C:endosome"/>
    <property type="evidence" value="ECO:0007669"/>
    <property type="project" value="TreeGrafter"/>
</dbReference>
<feature type="compositionally biased region" description="Acidic residues" evidence="5">
    <location>
        <begin position="440"/>
        <end position="453"/>
    </location>
</feature>
<dbReference type="AlphaFoldDB" id="A0AAW0BNX7"/>
<dbReference type="PANTHER" id="PTHR15157">
    <property type="entry name" value="UV RADIATION RESISTANCE-ASSOCIATED GENE PROTEIN"/>
    <property type="match status" value="1"/>
</dbReference>
<evidence type="ECO:0000256" key="2">
    <source>
        <dbReference type="ARBA" id="ARBA00013807"/>
    </source>
</evidence>
<dbReference type="Proteomes" id="UP001362999">
    <property type="component" value="Unassembled WGS sequence"/>
</dbReference>